<protein>
    <submittedName>
        <fullName evidence="3">HNH endonuclease</fullName>
    </submittedName>
</protein>
<sequence>MTDPRPSLSDKKRRELFLMHGGVCHLCGMKIDGTRQRWEVEHVIPRSMLGKLADTDDNMKPAHVDCHKVKTAEDKGNLARAVRRQDRHTGVHRSKTPMPFGRNSPFKKRMDGSVVRRSK</sequence>
<dbReference type="EMBL" id="JACDXJ010000001">
    <property type="protein sequence ID" value="MBA1157803.1"/>
    <property type="molecule type" value="Genomic_DNA"/>
</dbReference>
<evidence type="ECO:0000259" key="2">
    <source>
        <dbReference type="SMART" id="SM00507"/>
    </source>
</evidence>
<dbReference type="AlphaFoldDB" id="A0A838BMK2"/>
<dbReference type="Proteomes" id="UP000572984">
    <property type="component" value="Unassembled WGS sequence"/>
</dbReference>
<evidence type="ECO:0000313" key="5">
    <source>
        <dbReference type="Proteomes" id="UP000572984"/>
    </source>
</evidence>
<accession>A0A838BMK2</accession>
<dbReference type="GO" id="GO:0004519">
    <property type="term" value="F:endonuclease activity"/>
    <property type="evidence" value="ECO:0007669"/>
    <property type="project" value="UniProtKB-KW"/>
</dbReference>
<dbReference type="InterPro" id="IPR002711">
    <property type="entry name" value="HNH"/>
</dbReference>
<keyword evidence="3" id="KW-0255">Endonuclease</keyword>
<keyword evidence="3" id="KW-0540">Nuclease</keyword>
<keyword evidence="3" id="KW-0378">Hydrolase</keyword>
<name>A0A838BMK2_9HYPH</name>
<dbReference type="CDD" id="cd00085">
    <property type="entry name" value="HNHc"/>
    <property type="match status" value="1"/>
</dbReference>
<feature type="compositionally biased region" description="Basic and acidic residues" evidence="1">
    <location>
        <begin position="75"/>
        <end position="89"/>
    </location>
</feature>
<proteinExistence type="predicted"/>
<reference evidence="3 5" key="1">
    <citation type="submission" date="2020-07" db="EMBL/GenBank/DDBJ databases">
        <title>Draft genome and description of Microvirga mediterraneensis Marseille-Q2068 sp. nov.</title>
        <authorList>
            <person name="Boxberger M."/>
        </authorList>
    </citation>
    <scope>NUCLEOTIDE SEQUENCE [LARGE SCALE GENOMIC DNA]</scope>
    <source>
        <strain evidence="3 5">Marseille-Q2068</strain>
    </source>
</reference>
<organism evidence="3 5">
    <name type="scientific">Microvirga mediterraneensis</name>
    <dbReference type="NCBI Taxonomy" id="2754695"/>
    <lineage>
        <taxon>Bacteria</taxon>
        <taxon>Pseudomonadati</taxon>
        <taxon>Pseudomonadota</taxon>
        <taxon>Alphaproteobacteria</taxon>
        <taxon>Hyphomicrobiales</taxon>
        <taxon>Methylobacteriaceae</taxon>
        <taxon>Microvirga</taxon>
    </lineage>
</organism>
<feature type="region of interest" description="Disordered" evidence="1">
    <location>
        <begin position="75"/>
        <end position="119"/>
    </location>
</feature>
<dbReference type="EMBL" id="JACDXJ010000001">
    <property type="protein sequence ID" value="MBA1156894.1"/>
    <property type="molecule type" value="Genomic_DNA"/>
</dbReference>
<feature type="domain" description="HNH nuclease" evidence="2">
    <location>
        <begin position="11"/>
        <end position="68"/>
    </location>
</feature>
<dbReference type="Pfam" id="PF01844">
    <property type="entry name" value="HNH"/>
    <property type="match status" value="1"/>
</dbReference>
<comment type="caution">
    <text evidence="3">The sequence shown here is derived from an EMBL/GenBank/DDBJ whole genome shotgun (WGS) entry which is preliminary data.</text>
</comment>
<evidence type="ECO:0000313" key="4">
    <source>
        <dbReference type="EMBL" id="MBA1157803.1"/>
    </source>
</evidence>
<dbReference type="GO" id="GO:0008270">
    <property type="term" value="F:zinc ion binding"/>
    <property type="evidence" value="ECO:0007669"/>
    <property type="project" value="InterPro"/>
</dbReference>
<gene>
    <name evidence="3" type="ORF">H0S73_12225</name>
    <name evidence="4" type="ORF">H0S73_16960</name>
</gene>
<dbReference type="GO" id="GO:0003676">
    <property type="term" value="F:nucleic acid binding"/>
    <property type="evidence" value="ECO:0007669"/>
    <property type="project" value="InterPro"/>
</dbReference>
<dbReference type="SMART" id="SM00507">
    <property type="entry name" value="HNHc"/>
    <property type="match status" value="1"/>
</dbReference>
<evidence type="ECO:0000313" key="3">
    <source>
        <dbReference type="EMBL" id="MBA1156894.1"/>
    </source>
</evidence>
<dbReference type="RefSeq" id="WP_181052416.1">
    <property type="nucleotide sequence ID" value="NZ_JACDXJ010000001.1"/>
</dbReference>
<dbReference type="Gene3D" id="1.10.30.50">
    <property type="match status" value="1"/>
</dbReference>
<evidence type="ECO:0000256" key="1">
    <source>
        <dbReference type="SAM" id="MobiDB-lite"/>
    </source>
</evidence>
<keyword evidence="5" id="KW-1185">Reference proteome</keyword>
<dbReference type="InterPro" id="IPR003615">
    <property type="entry name" value="HNH_nuc"/>
</dbReference>